<dbReference type="GO" id="GO:0004814">
    <property type="term" value="F:arginine-tRNA ligase activity"/>
    <property type="evidence" value="ECO:0007669"/>
    <property type="project" value="UniProtKB-EC"/>
</dbReference>
<feature type="domain" description="Arginyl tRNA synthetase N-terminal" evidence="11">
    <location>
        <begin position="3"/>
        <end position="85"/>
    </location>
</feature>
<dbReference type="PANTHER" id="PTHR11956">
    <property type="entry name" value="ARGINYL-TRNA SYNTHETASE"/>
    <property type="match status" value="1"/>
</dbReference>
<dbReference type="GO" id="GO:0005524">
    <property type="term" value="F:ATP binding"/>
    <property type="evidence" value="ECO:0007669"/>
    <property type="project" value="UniProtKB-KW"/>
</dbReference>
<dbReference type="InterPro" id="IPR001278">
    <property type="entry name" value="Arg-tRNA-ligase"/>
</dbReference>
<dbReference type="AlphaFoldDB" id="K2BBT3"/>
<evidence type="ECO:0000259" key="11">
    <source>
        <dbReference type="SMART" id="SM01016"/>
    </source>
</evidence>
<protein>
    <recommendedName>
        <fullName evidence="2">arginine--tRNA ligase</fullName>
        <ecNumber evidence="2">6.1.1.19</ecNumber>
    </recommendedName>
</protein>
<dbReference type="SUPFAM" id="SSF47323">
    <property type="entry name" value="Anticodon-binding domain of a subclass of class I aminoacyl-tRNA synthetases"/>
    <property type="match status" value="1"/>
</dbReference>
<dbReference type="SMART" id="SM01016">
    <property type="entry name" value="Arg_tRNA_synt_N"/>
    <property type="match status" value="1"/>
</dbReference>
<keyword evidence="3 9" id="KW-0436">Ligase</keyword>
<sequence>MWEINKKILDIVVTLYKINVDNIDNWLTYPPKPEFWDYAFNIFEIAKVLKRNPAEISSELKLEFSKFPEYFENVSNLWGYVNFFINPKILLNEFQKFNINPKKDKNETIIVDYIWANVWKPLHIGHLCTPSLWQSIINIHEYLGYNVISDSHFWDWGGIFGKIIWAWKNFEYLIKIWSIPSSYNFEKETILNKDGINFIMSLYVWFGCIRFNPKEDNLKSDLQVKEELNKREEWARNEFKKLSLWDKENVELWKKFTSISIDEVSKQLDEELWVKPKYNIWESFYEWLNLPRPNNEDYPELKYNMKDIVKILLDKKIASQNDDWSVWVVFPEETKLSSCVLQKKDGTGLYLTSDLAAIKYRLDNWKPAKIIYFVDVRQQLHLKQAFYIAHKAWPELEKTELTHAYNWFIKLKEGAMSTRKWTVIFLKDLIDEGYKRTEEILKWKGRELSPENIKAVTIAAIKYSYLSQDREKDIVFDRDKALSFEWNSGPYIQYAYVRASKILKTPSPSGWGLGWGQKWEREKEVELSQYDKSLIKKLLEFEGKVGETATKYKPHILAQYCYELASEFNSFYVHTPKILEESNEDLKNLRLNMIERFTKTLKKWFELLAINMPDEM</sequence>
<dbReference type="InterPro" id="IPR009080">
    <property type="entry name" value="tRNAsynth_Ia_anticodon-bd"/>
</dbReference>
<gene>
    <name evidence="12" type="ORF">ACD_49C00059G0001</name>
</gene>
<dbReference type="EC" id="6.1.1.19" evidence="2"/>
<dbReference type="Gene3D" id="3.30.1360.70">
    <property type="entry name" value="Arginyl tRNA synthetase N-terminal domain"/>
    <property type="match status" value="1"/>
</dbReference>
<evidence type="ECO:0000256" key="3">
    <source>
        <dbReference type="ARBA" id="ARBA00022598"/>
    </source>
</evidence>
<evidence type="ECO:0000256" key="5">
    <source>
        <dbReference type="ARBA" id="ARBA00022840"/>
    </source>
</evidence>
<evidence type="ECO:0000256" key="4">
    <source>
        <dbReference type="ARBA" id="ARBA00022741"/>
    </source>
</evidence>
<organism evidence="12">
    <name type="scientific">uncultured bacterium</name>
    <name type="common">gcode 4</name>
    <dbReference type="NCBI Taxonomy" id="1234023"/>
    <lineage>
        <taxon>Bacteria</taxon>
        <taxon>environmental samples</taxon>
    </lineage>
</organism>
<evidence type="ECO:0000256" key="6">
    <source>
        <dbReference type="ARBA" id="ARBA00022917"/>
    </source>
</evidence>
<comment type="catalytic activity">
    <reaction evidence="8">
        <text>tRNA(Arg) + L-arginine + ATP = L-arginyl-tRNA(Arg) + AMP + diphosphate</text>
        <dbReference type="Rhea" id="RHEA:20301"/>
        <dbReference type="Rhea" id="RHEA-COMP:9658"/>
        <dbReference type="Rhea" id="RHEA-COMP:9673"/>
        <dbReference type="ChEBI" id="CHEBI:30616"/>
        <dbReference type="ChEBI" id="CHEBI:32682"/>
        <dbReference type="ChEBI" id="CHEBI:33019"/>
        <dbReference type="ChEBI" id="CHEBI:78442"/>
        <dbReference type="ChEBI" id="CHEBI:78513"/>
        <dbReference type="ChEBI" id="CHEBI:456215"/>
        <dbReference type="EC" id="6.1.1.19"/>
    </reaction>
</comment>
<dbReference type="GO" id="GO:0005737">
    <property type="term" value="C:cytoplasm"/>
    <property type="evidence" value="ECO:0007669"/>
    <property type="project" value="InterPro"/>
</dbReference>
<keyword evidence="7 9" id="KW-0030">Aminoacyl-tRNA synthetase</keyword>
<dbReference type="Gene3D" id="1.10.730.10">
    <property type="entry name" value="Isoleucyl-tRNA Synthetase, Domain 1"/>
    <property type="match status" value="1"/>
</dbReference>
<dbReference type="PANTHER" id="PTHR11956:SF5">
    <property type="entry name" value="ARGININE--TRNA LIGASE, CYTOPLASMIC"/>
    <property type="match status" value="1"/>
</dbReference>
<comment type="similarity">
    <text evidence="1 9">Belongs to the class-I aminoacyl-tRNA synthetase family.</text>
</comment>
<dbReference type="InterPro" id="IPR008909">
    <property type="entry name" value="DALR_anticod-bd"/>
</dbReference>
<name>K2BBT3_9BACT</name>
<evidence type="ECO:0000259" key="10">
    <source>
        <dbReference type="SMART" id="SM00836"/>
    </source>
</evidence>
<keyword evidence="4 9" id="KW-0547">Nucleotide-binding</keyword>
<dbReference type="SUPFAM" id="SSF52374">
    <property type="entry name" value="Nucleotidylyl transferase"/>
    <property type="match status" value="1"/>
</dbReference>
<evidence type="ECO:0000256" key="7">
    <source>
        <dbReference type="ARBA" id="ARBA00023146"/>
    </source>
</evidence>
<dbReference type="EMBL" id="AMFJ01021645">
    <property type="protein sequence ID" value="EKD66228.1"/>
    <property type="molecule type" value="Genomic_DNA"/>
</dbReference>
<evidence type="ECO:0000256" key="8">
    <source>
        <dbReference type="ARBA" id="ARBA00049339"/>
    </source>
</evidence>
<keyword evidence="5 9" id="KW-0067">ATP-binding</keyword>
<accession>K2BBT3</accession>
<dbReference type="InterPro" id="IPR005148">
    <property type="entry name" value="Arg-tRNA-synth_N"/>
</dbReference>
<dbReference type="SMART" id="SM00836">
    <property type="entry name" value="DALR_1"/>
    <property type="match status" value="1"/>
</dbReference>
<evidence type="ECO:0000256" key="2">
    <source>
        <dbReference type="ARBA" id="ARBA00012837"/>
    </source>
</evidence>
<dbReference type="Pfam" id="PF00750">
    <property type="entry name" value="tRNA-synt_1d"/>
    <property type="match status" value="2"/>
</dbReference>
<keyword evidence="6 9" id="KW-0648">Protein biosynthesis</keyword>
<dbReference type="Pfam" id="PF03485">
    <property type="entry name" value="Arg_tRNA_synt_N"/>
    <property type="match status" value="1"/>
</dbReference>
<reference evidence="12" key="1">
    <citation type="journal article" date="2012" name="Science">
        <title>Fermentation, hydrogen, and sulfur metabolism in multiple uncultivated bacterial phyla.</title>
        <authorList>
            <person name="Wrighton K.C."/>
            <person name="Thomas B.C."/>
            <person name="Sharon I."/>
            <person name="Miller C.S."/>
            <person name="Castelle C.J."/>
            <person name="VerBerkmoes N.C."/>
            <person name="Wilkins M.J."/>
            <person name="Hettich R.L."/>
            <person name="Lipton M.S."/>
            <person name="Williams K.H."/>
            <person name="Long P.E."/>
            <person name="Banfield J.F."/>
        </authorList>
    </citation>
    <scope>NUCLEOTIDE SEQUENCE [LARGE SCALE GENOMIC DNA]</scope>
</reference>
<dbReference type="InterPro" id="IPR036695">
    <property type="entry name" value="Arg-tRNA-synth_N_sf"/>
</dbReference>
<dbReference type="InterPro" id="IPR014729">
    <property type="entry name" value="Rossmann-like_a/b/a_fold"/>
</dbReference>
<dbReference type="GO" id="GO:0006420">
    <property type="term" value="P:arginyl-tRNA aminoacylation"/>
    <property type="evidence" value="ECO:0007669"/>
    <property type="project" value="InterPro"/>
</dbReference>
<comment type="caution">
    <text evidence="12">The sequence shown here is derived from an EMBL/GenBank/DDBJ whole genome shotgun (WGS) entry which is preliminary data.</text>
</comment>
<proteinExistence type="inferred from homology"/>
<dbReference type="Pfam" id="PF05746">
    <property type="entry name" value="DALR_1"/>
    <property type="match status" value="1"/>
</dbReference>
<evidence type="ECO:0000256" key="9">
    <source>
        <dbReference type="RuleBase" id="RU363038"/>
    </source>
</evidence>
<dbReference type="PRINTS" id="PR01038">
    <property type="entry name" value="TRNASYNTHARG"/>
</dbReference>
<dbReference type="InterPro" id="IPR035684">
    <property type="entry name" value="ArgRS_core"/>
</dbReference>
<feature type="domain" description="DALR anticodon binding" evidence="10">
    <location>
        <begin position="492"/>
        <end position="616"/>
    </location>
</feature>
<evidence type="ECO:0000256" key="1">
    <source>
        <dbReference type="ARBA" id="ARBA00005594"/>
    </source>
</evidence>
<evidence type="ECO:0000313" key="12">
    <source>
        <dbReference type="EMBL" id="EKD66228.1"/>
    </source>
</evidence>
<dbReference type="Gene3D" id="3.40.50.620">
    <property type="entry name" value="HUPs"/>
    <property type="match status" value="1"/>
</dbReference>
<dbReference type="SUPFAM" id="SSF55190">
    <property type="entry name" value="Arginyl-tRNA synthetase (ArgRS), N-terminal 'additional' domain"/>
    <property type="match status" value="1"/>
</dbReference>